<dbReference type="GO" id="GO:0005829">
    <property type="term" value="C:cytosol"/>
    <property type="evidence" value="ECO:0007669"/>
    <property type="project" value="TreeGrafter"/>
</dbReference>
<dbReference type="GO" id="GO:0005634">
    <property type="term" value="C:nucleus"/>
    <property type="evidence" value="ECO:0007669"/>
    <property type="project" value="TreeGrafter"/>
</dbReference>
<evidence type="ECO:0000256" key="3">
    <source>
        <dbReference type="ARBA" id="ARBA00022737"/>
    </source>
</evidence>
<keyword evidence="3" id="KW-0677">Repeat</keyword>
<dbReference type="InterPro" id="IPR001611">
    <property type="entry name" value="Leu-rich_rpt"/>
</dbReference>
<evidence type="ECO:0000313" key="5">
    <source>
        <dbReference type="Proteomes" id="UP000799750"/>
    </source>
</evidence>
<dbReference type="PANTHER" id="PTHR24113">
    <property type="entry name" value="RAN GTPASE-ACTIVATING PROTEIN 1"/>
    <property type="match status" value="1"/>
</dbReference>
<dbReference type="SUPFAM" id="SSF52047">
    <property type="entry name" value="RNI-like"/>
    <property type="match status" value="1"/>
</dbReference>
<dbReference type="Pfam" id="PF13516">
    <property type="entry name" value="LRR_6"/>
    <property type="match status" value="4"/>
</dbReference>
<accession>A0A6A6QX40</accession>
<proteinExistence type="predicted"/>
<evidence type="ECO:0000313" key="4">
    <source>
        <dbReference type="EMBL" id="KAF2496796.1"/>
    </source>
</evidence>
<dbReference type="GO" id="GO:0006913">
    <property type="term" value="P:nucleocytoplasmic transport"/>
    <property type="evidence" value="ECO:0007669"/>
    <property type="project" value="TreeGrafter"/>
</dbReference>
<dbReference type="SMART" id="SM00368">
    <property type="entry name" value="LRR_RI"/>
    <property type="match status" value="6"/>
</dbReference>
<evidence type="ECO:0000256" key="1">
    <source>
        <dbReference type="ARBA" id="ARBA00022468"/>
    </source>
</evidence>
<dbReference type="PANTHER" id="PTHR24113:SF12">
    <property type="entry name" value="RAN GTPASE-ACTIVATING PROTEIN 1"/>
    <property type="match status" value="1"/>
</dbReference>
<gene>
    <name evidence="4" type="ORF">BU16DRAFT_525925</name>
</gene>
<keyword evidence="1" id="KW-0343">GTPase activation</keyword>
<dbReference type="GO" id="GO:0005096">
    <property type="term" value="F:GTPase activator activity"/>
    <property type="evidence" value="ECO:0007669"/>
    <property type="project" value="UniProtKB-KW"/>
</dbReference>
<dbReference type="GO" id="GO:0031267">
    <property type="term" value="F:small GTPase binding"/>
    <property type="evidence" value="ECO:0007669"/>
    <property type="project" value="TreeGrafter"/>
</dbReference>
<name>A0A6A6QX40_9PEZI</name>
<keyword evidence="2" id="KW-0433">Leucine-rich repeat</keyword>
<dbReference type="Proteomes" id="UP000799750">
    <property type="component" value="Unassembled WGS sequence"/>
</dbReference>
<reference evidence="4" key="1">
    <citation type="journal article" date="2020" name="Stud. Mycol.">
        <title>101 Dothideomycetes genomes: a test case for predicting lifestyles and emergence of pathogens.</title>
        <authorList>
            <person name="Haridas S."/>
            <person name="Albert R."/>
            <person name="Binder M."/>
            <person name="Bloem J."/>
            <person name="Labutti K."/>
            <person name="Salamov A."/>
            <person name="Andreopoulos B."/>
            <person name="Baker S."/>
            <person name="Barry K."/>
            <person name="Bills G."/>
            <person name="Bluhm B."/>
            <person name="Cannon C."/>
            <person name="Castanera R."/>
            <person name="Culley D."/>
            <person name="Daum C."/>
            <person name="Ezra D."/>
            <person name="Gonzalez J."/>
            <person name="Henrissat B."/>
            <person name="Kuo A."/>
            <person name="Liang C."/>
            <person name="Lipzen A."/>
            <person name="Lutzoni F."/>
            <person name="Magnuson J."/>
            <person name="Mondo S."/>
            <person name="Nolan M."/>
            <person name="Ohm R."/>
            <person name="Pangilinan J."/>
            <person name="Park H.-J."/>
            <person name="Ramirez L."/>
            <person name="Alfaro M."/>
            <person name="Sun H."/>
            <person name="Tritt A."/>
            <person name="Yoshinaga Y."/>
            <person name="Zwiers L.-H."/>
            <person name="Turgeon B."/>
            <person name="Goodwin S."/>
            <person name="Spatafora J."/>
            <person name="Crous P."/>
            <person name="Grigoriev I."/>
        </authorList>
    </citation>
    <scope>NUCLEOTIDE SEQUENCE</scope>
    <source>
        <strain evidence="4">CBS 269.34</strain>
    </source>
</reference>
<dbReference type="OrthoDB" id="333024at2759"/>
<protein>
    <submittedName>
        <fullName evidence="4">RNI-like protein</fullName>
    </submittedName>
</protein>
<keyword evidence="5" id="KW-1185">Reference proteome</keyword>
<dbReference type="AlphaFoldDB" id="A0A6A6QX40"/>
<dbReference type="Gene3D" id="3.80.10.10">
    <property type="entry name" value="Ribonuclease Inhibitor"/>
    <property type="match status" value="2"/>
</dbReference>
<dbReference type="GO" id="GO:0048471">
    <property type="term" value="C:perinuclear region of cytoplasm"/>
    <property type="evidence" value="ECO:0007669"/>
    <property type="project" value="TreeGrafter"/>
</dbReference>
<evidence type="ECO:0000256" key="2">
    <source>
        <dbReference type="ARBA" id="ARBA00022614"/>
    </source>
</evidence>
<organism evidence="4 5">
    <name type="scientific">Lophium mytilinum</name>
    <dbReference type="NCBI Taxonomy" id="390894"/>
    <lineage>
        <taxon>Eukaryota</taxon>
        <taxon>Fungi</taxon>
        <taxon>Dikarya</taxon>
        <taxon>Ascomycota</taxon>
        <taxon>Pezizomycotina</taxon>
        <taxon>Dothideomycetes</taxon>
        <taxon>Pleosporomycetidae</taxon>
        <taxon>Mytilinidiales</taxon>
        <taxon>Mytilinidiaceae</taxon>
        <taxon>Lophium</taxon>
    </lineage>
</organism>
<sequence>MAAVTVLDCSQSFHNVNIHSHDDSKIGETFLNSAYEWTDKIRKNLLLLGEASKTDGILPNSVVIDESILDTPRRRSADPERATLAVMIAQLLYPGPSDSLGPIIKYEADVVKLRKAILQQRKRDIEEATARNSLRSWEDRIRRQGPWNPEEDLLSWNGVSSLPMPVKIAAKETLEPFFDHLRSGGTHLKDSTSRGIEDAVEADEPFYDTQTLEFQKGVVYSDHRMDLCKMVVGHTNIGDLMNSLRTNEFITHFLLGNNIIGPHGAYCIAEFLKEFPNRMDTWYLAGNCIDAPSFELLVDQWTRSTSVTNIWLKRNPLMATSAMNVYRLITETKNLRTLDLDQTELGDAGVAELFSALAAHKSEAPLALRHIYLNMNGIGFRGATAIADYLSSSSCTLTSLYMTNNPLGSAGVTALSRGLKENKTLTRLTLASVGMGDEGATALCSSLVDHPTLTMLEIGHSYATEDLGMRYNWITDRSASSIANMVQSLHTLRYLSLGYCSISTAGINSILRSVCDSESLEWFNGKTVLLNTRDELEIKARQERVGLLKTAQELFEKNVRKQYGDQLTYDKFLADQKRWLVNDETDVRKIDSVYRNRDAGMARRGLKKLDKWWDQDDDTLQEVMAQGPTCSYRKRLAA</sequence>
<dbReference type="InterPro" id="IPR027038">
    <property type="entry name" value="RanGap"/>
</dbReference>
<dbReference type="InterPro" id="IPR032675">
    <property type="entry name" value="LRR_dom_sf"/>
</dbReference>
<dbReference type="EMBL" id="MU004187">
    <property type="protein sequence ID" value="KAF2496796.1"/>
    <property type="molecule type" value="Genomic_DNA"/>
</dbReference>